<evidence type="ECO:0000313" key="1">
    <source>
        <dbReference type="EMBL" id="BCZ45678.1"/>
    </source>
</evidence>
<accession>A0ABM7T323</accession>
<proteinExistence type="predicted"/>
<reference evidence="2" key="1">
    <citation type="submission" date="2021-07" db="EMBL/GenBank/DDBJ databases">
        <title>Complete genome sequencing of a Clostridium isolate.</title>
        <authorList>
            <person name="Ueki A."/>
            <person name="Tonouchi A."/>
        </authorList>
    </citation>
    <scope>NUCLEOTIDE SEQUENCE [LARGE SCALE GENOMIC DNA]</scope>
    <source>
        <strain evidence="2">C5S11</strain>
    </source>
</reference>
<evidence type="ECO:0000313" key="2">
    <source>
        <dbReference type="Proteomes" id="UP000824633"/>
    </source>
</evidence>
<protein>
    <submittedName>
        <fullName evidence="1">Uncharacterized protein</fullName>
    </submittedName>
</protein>
<dbReference type="EMBL" id="AP024849">
    <property type="protein sequence ID" value="BCZ45678.1"/>
    <property type="molecule type" value="Genomic_DNA"/>
</dbReference>
<organism evidence="1 2">
    <name type="scientific">Clostridium gelidum</name>
    <dbReference type="NCBI Taxonomy" id="704125"/>
    <lineage>
        <taxon>Bacteria</taxon>
        <taxon>Bacillati</taxon>
        <taxon>Bacillota</taxon>
        <taxon>Clostridia</taxon>
        <taxon>Eubacteriales</taxon>
        <taxon>Clostridiaceae</taxon>
        <taxon>Clostridium</taxon>
    </lineage>
</organism>
<name>A0ABM7T323_9CLOT</name>
<keyword evidence="2" id="KW-1185">Reference proteome</keyword>
<gene>
    <name evidence="1" type="ORF">psyc5s11_17450</name>
</gene>
<sequence length="54" mass="5876">MGSEVVKGKGVRPLTLSILGRSIGDHRLYFIKCFKTGINKAILSLVIKAGTIFK</sequence>
<dbReference type="Proteomes" id="UP000824633">
    <property type="component" value="Chromosome"/>
</dbReference>